<evidence type="ECO:0000256" key="1">
    <source>
        <dbReference type="SAM" id="MobiDB-lite"/>
    </source>
</evidence>
<name>A0A7S7LKG4_CRYPV</name>
<feature type="transmembrane region" description="Helical" evidence="2">
    <location>
        <begin position="323"/>
        <end position="343"/>
    </location>
</feature>
<feature type="transmembrane region" description="Helical" evidence="2">
    <location>
        <begin position="604"/>
        <end position="624"/>
    </location>
</feature>
<feature type="region of interest" description="Disordered" evidence="1">
    <location>
        <begin position="2348"/>
        <end position="2379"/>
    </location>
</feature>
<feature type="compositionally biased region" description="Basic residues" evidence="1">
    <location>
        <begin position="1734"/>
        <end position="1747"/>
    </location>
</feature>
<dbReference type="Pfam" id="PF07699">
    <property type="entry name" value="Ephrin_rec_like"/>
    <property type="match status" value="1"/>
</dbReference>
<dbReference type="OMA" id="IASENTC"/>
<evidence type="ECO:0000259" key="3">
    <source>
        <dbReference type="Pfam" id="PF07699"/>
    </source>
</evidence>
<dbReference type="SUPFAM" id="SSF49899">
    <property type="entry name" value="Concanavalin A-like lectins/glucanases"/>
    <property type="match status" value="2"/>
</dbReference>
<feature type="compositionally biased region" description="Basic and acidic residues" evidence="1">
    <location>
        <begin position="2983"/>
        <end position="2998"/>
    </location>
</feature>
<feature type="transmembrane region" description="Helical" evidence="2">
    <location>
        <begin position="564"/>
        <end position="584"/>
    </location>
</feature>
<proteinExistence type="predicted"/>
<dbReference type="VEuPathDB" id="CryptoDB:CPATCC_0037840"/>
<feature type="compositionally biased region" description="Basic and acidic residues" evidence="1">
    <location>
        <begin position="1723"/>
        <end position="1733"/>
    </location>
</feature>
<feature type="transmembrane region" description="Helical" evidence="2">
    <location>
        <begin position="9"/>
        <end position="27"/>
    </location>
</feature>
<dbReference type="Gene3D" id="2.10.50.10">
    <property type="entry name" value="Tumor Necrosis Factor Receptor, subunit A, domain 2"/>
    <property type="match status" value="1"/>
</dbReference>
<evidence type="ECO:0000256" key="2">
    <source>
        <dbReference type="SAM" id="Phobius"/>
    </source>
</evidence>
<keyword evidence="2" id="KW-1133">Transmembrane helix</keyword>
<dbReference type="InterPro" id="IPR011641">
    <property type="entry name" value="Tyr-kin_ephrin_A/B_rcpt-like"/>
</dbReference>
<feature type="domain" description="Tyrosine-protein kinase ephrin type A/B receptor-like" evidence="3">
    <location>
        <begin position="75"/>
        <end position="118"/>
    </location>
</feature>
<dbReference type="PANTHER" id="PTHR42264">
    <property type="entry name" value="EPHRIN_REC_LIKE DOMAIN-CONTAINING PROTEIN"/>
    <property type="match status" value="1"/>
</dbReference>
<evidence type="ECO:0000313" key="4">
    <source>
        <dbReference type="EMBL" id="QOY43476.1"/>
    </source>
</evidence>
<feature type="transmembrane region" description="Helical" evidence="2">
    <location>
        <begin position="501"/>
        <end position="526"/>
    </location>
</feature>
<feature type="region of interest" description="Disordered" evidence="1">
    <location>
        <begin position="1723"/>
        <end position="1773"/>
    </location>
</feature>
<dbReference type="CDD" id="cd00185">
    <property type="entry name" value="TNFRSF"/>
    <property type="match status" value="1"/>
</dbReference>
<dbReference type="SMART" id="SM01411">
    <property type="entry name" value="Ephrin_rec_like"/>
    <property type="match status" value="2"/>
</dbReference>
<organism evidence="4 5">
    <name type="scientific">Cryptosporidium parvum</name>
    <dbReference type="NCBI Taxonomy" id="5807"/>
    <lineage>
        <taxon>Eukaryota</taxon>
        <taxon>Sar</taxon>
        <taxon>Alveolata</taxon>
        <taxon>Apicomplexa</taxon>
        <taxon>Conoidasida</taxon>
        <taxon>Coccidia</taxon>
        <taxon>Eucoccidiorida</taxon>
        <taxon>Eimeriorina</taxon>
        <taxon>Cryptosporidiidae</taxon>
        <taxon>Cryptosporidium</taxon>
    </lineage>
</organism>
<dbReference type="InterPro" id="IPR013320">
    <property type="entry name" value="ConA-like_dom_sf"/>
</dbReference>
<feature type="region of interest" description="Disordered" evidence="1">
    <location>
        <begin position="1320"/>
        <end position="1353"/>
    </location>
</feature>
<protein>
    <recommendedName>
        <fullName evidence="3">Tyrosine-protein kinase ephrin type A/B receptor-like domain-containing protein</fullName>
    </recommendedName>
</protein>
<dbReference type="PANTHER" id="PTHR42264:SF3">
    <property type="entry name" value="F-BOX DOMAIN-CONTAINING PROTEIN-RELATED"/>
    <property type="match status" value="1"/>
</dbReference>
<dbReference type="Gene3D" id="2.60.120.200">
    <property type="match status" value="1"/>
</dbReference>
<feature type="region of interest" description="Disordered" evidence="1">
    <location>
        <begin position="2983"/>
        <end position="3008"/>
    </location>
</feature>
<accession>A0A7S7LKG4</accession>
<feature type="region of interest" description="Disordered" evidence="1">
    <location>
        <begin position="2226"/>
        <end position="2247"/>
    </location>
</feature>
<reference evidence="4 5" key="1">
    <citation type="submission" date="2019-09" db="EMBL/GenBank/DDBJ databases">
        <title>Consistent, comparative and evidence-based genome assembly and annotation for Cryptosporidium parvum, C. hominis and C. tyzzeri.</title>
        <authorList>
            <person name="Baptista R.P."/>
            <person name="Li Y."/>
            <person name="Sateriale A."/>
            <person name="Ansell B."/>
            <person name="Jex A."/>
            <person name="Sanders M."/>
            <person name="Brooks K."/>
            <person name="Tracey A."/>
            <person name="Berriman M."/>
            <person name="Striepen B."/>
            <person name="Cotton J.A."/>
            <person name="Kissinger J.C."/>
        </authorList>
    </citation>
    <scope>NUCLEOTIDE SEQUENCE [LARGE SCALE GENOMIC DNA]</scope>
    <source>
        <strain evidence="4 5">IOWA-ATCC</strain>
    </source>
</reference>
<feature type="region of interest" description="Disordered" evidence="1">
    <location>
        <begin position="1792"/>
        <end position="1821"/>
    </location>
</feature>
<feature type="transmembrane region" description="Helical" evidence="2">
    <location>
        <begin position="260"/>
        <end position="281"/>
    </location>
</feature>
<keyword evidence="2" id="KW-0812">Transmembrane</keyword>
<feature type="transmembrane region" description="Helical" evidence="2">
    <location>
        <begin position="415"/>
        <end position="433"/>
    </location>
</feature>
<feature type="transmembrane region" description="Helical" evidence="2">
    <location>
        <begin position="363"/>
        <end position="386"/>
    </location>
</feature>
<feature type="compositionally biased region" description="Low complexity" evidence="1">
    <location>
        <begin position="1324"/>
        <end position="1353"/>
    </location>
</feature>
<sequence>MLVITEKIYHIKLLVIFLVIIIKIGVVNTEHDLVCPIGYILEGNHCKLCESGTFSNKETNSCTACGEGKYSFPGSYSQSLCFQCSIGTYSEKEKSNSCEICPNNQITSTIGSTKKEDCFCMPGFKPASLRDETCVQCASTEWCYRVSPNSGGFWNVASYCYSVDLSKYSKDSTTHLLCNDMSLMSSKTANFQIPCFGSQCESLYRNNEVISNNNINSLMVVRCKEGSSGFLCDDCEDGYAKIDGLLGEVGSCKKCSLLNFTPFILSNLFIFGLIIYSVWVLRLEPTANEEEMPIVQVTIIRTTIQHMQFLGLLITTNVVRFEYFPNLTVAISYLGSSNSFLPLFQCLLSKFGIDRHGPEALKIYSIVISTMPFLLIIFAIIAAPILRYFREKEVRGFLLGRQEMEGECLQFQKSYFSWVFSLFIVSFFCYFSMSIKNIYSIISCTSLNIDIQNPTNSLMGSYVTPESMNLFQNTNNEIPGLLSVVSIAKENICWSHGHFVAIFYSLIGLVFWHILIPIVYLLCIYFDTKNDKIQRRRLVYGWWISGYENTNMNIWEITTYLSQIIYLIVILLIGILHTFNYVVAYYAVPGGSHYETLNPLCSPILSSFCCIVLTISLDSIYSFVRPNSQDFLRTGIQKVDISSVGVEDELLTEEQKQKQKVAYGGVNSKQTSRLNWSSYFYFIRRMSSFSIITVIFASILPRLNVNIENKIENLRGTWIDSVDTSLIPLGYGDFSIRFFSIFSVIVNYFFIFIILFSVLGIKIYKRVLPMLSSKSKVEVNIKSMSDFASSSDSIKQVNKGNQVNGRISNIGNAFVSYHDMNKTSQIGDQDGERVDDEISIEQLIRMHLRTDCLGFLSHEDRVSVVVAIKRCDNRQEGLAISLRATLDSRFGESGKYTLIENNLFVCESLRSYGFSDFGMEKLIEDLIEIHISITNRIKSVSRNSLKMALDLCIINYPEVAQKLGMEVIVPPDLNLNNMNEKSNIETNNNTEALYSLHLRKLLARLSLNALILDISDNFFRIPRSIPISLRLKLNRGTGLLFSEPNLENNGIENMELNHSLINEDTKDKKYNVPIPGYIEEEYNEPRSLDVDLMLSIKKLTECDPRTVLEETSHPIAFEKATRNSITSDKVLQTLFSLIEPEFKSQLRSSLELNKEELKEGIGELDRNQDEEIVQLLLGLNPDENIGSETILTLLNDLETIGNSTSDYMDNKSHLSDSEFHSPDEHKVSSVSKKIGFSLKNLKNKNNTKGDIVNEDSNAVQSKNKMSLKLKNSIYNLFLLRVLDLKSWLSQYRKQYIEETNKRMESLRQYNYLNFDNNFTIPQGNNTRNTSNTSSSIADNNNSNTNGVNENNNGTINNNSIIKSSELDVTAAASYSSKISIEAKENLKMMTDLVSNLNRYASPSMLFYYLQLCKRLSLGADFTMTSLIPDNLLYKGVISNEEALRLYREINPSLNFNDNPLGFDVATIHEFSALNTPNLNLKRELELTIESQREFNMIFPSALPCIHSIFWVPFDIYDDDNLWIIQSRERQNISQLLDCLSKDHPQIIELPYIDEEAMDEKMECVEFDKNDQGLTKQTLYTLLPQISNNGGIEDGSWLWSELPIRFAIDLNGLTIRKMHSSSNYPKSIYLSGNPLSVLGPQSPQWAFMSHKSDRINYLNGVCTLNYNIINNNNNNNNIDFDSSTIFGDQAIIVAPGIEVKGTSFTIEVWVKLPPLFDKLEEIKEEKESDSEVKNQKSKSKSKSRAKSRTKMEGRISSRAKSKKKKVDMLSSNKDKNQSLLSLSKLQKKLVEIKGGKEEDDENEQASLDGTNSEISGIQKESDDLNNVNMKKKLELPTLQVLCSTDAMEGLFTVHRPTGTIGFWDSNGRFLKCVIKNDQKEINKNEMQFKNSSYVASNIATLQNIYSQLGLIKRSTYCKETNQDIEQFINYIEDPLILDPWVLVHIVYNMGSIKYYVNGRFIGSIRKPNGLKGDISVIGGGLESGSGWGYFSQFRVYGVHTSNEQIKRRYESYISLNSDNSFITKINKLTSSTINWALTLWRSGAVGFFIWKYSQINLKQNDVTYLIELINRKRNVLCNGDIVDESDNDNSNLKNGILLFGVIIRILKGERSFPYYYVYEPLPYLESIQDENSEKNESNNKIQLSPMKYKMTSITSQLGYRITEDYKKIKLDNEKVYRMNPLFYQPSIVPGPGMSECLLLAFNTKSNNSGLLITPPIELQKKIINKNRNAKNSMNKDDQKKKGNGLLNGNFDEKNDEISEISECYNGWTITVWFHYPLLTNYSYTINNSSNQNDEDMVTNNSKKKSNSDIDHYIVLVTGKNDSHIIINENMDVGVYKNFSQISNNNININNNNNSNNSSNNNNNYNYYNNYNNNNNSNNNNNNNYNNYNNNYYNNNYYNNYNNNININNNNYINNNTSNYIEKGFYSSGFNLNKSELPIGWHMLTVVGKPRMEYTKTEDEKERSIVGGGGLGFTEITKPMQKNINLSTQYKWCQEFYIDGQIMGISSYCTHESIVMIGNSLFLENAFGIFTCPRIFSHSFSPMEIHTDFLSYNYLIKAGSWNSKDDILLQFDYNSITKEFRVLENPSNKLRYIYNFGSSQYSNKYDQLKNVTKDRRKKKKKQLLEGNLEIDDQSYWLDEMECQSPLFNYIETFLNNNSFDNEAKYIMAISNSMINQSESESNNNNDSASNNVKTNKINDILENFSNINKNNKEEVCQINVKNNGIITIHRGPTNENICIDPTQIFILEKKSGYSTEGGSVILERPVRLSKNWSCEVWFYVPFEITFHPYCLISNSDGIGFIVIGLNGELGSIQRKITNMYENNGVISKKNNKYDSKGYEKNNNRLQFLSWDVNLRDHVDVGWYHMVVTFNTTQNNTITTYINSQCIGKKMNAFELPHHQSPWIDCIGNLKSFKGNYIAPFGLFGHLKIYDFALSTIEVGLLYKSWMCHKNLKKEILNRHIKQEKSAITKNYTLYKNLMNKNNNFKEEERSENKDTHDKGLDLNTDSDSEA</sequence>
<dbReference type="EMBL" id="CP044422">
    <property type="protein sequence ID" value="QOY43476.1"/>
    <property type="molecule type" value="Genomic_DNA"/>
</dbReference>
<feature type="compositionally biased region" description="Polar residues" evidence="1">
    <location>
        <begin position="1803"/>
        <end position="1814"/>
    </location>
</feature>
<feature type="transmembrane region" description="Helical" evidence="2">
    <location>
        <begin position="738"/>
        <end position="764"/>
    </location>
</feature>
<keyword evidence="2" id="KW-0472">Membrane</keyword>
<evidence type="ECO:0000313" key="5">
    <source>
        <dbReference type="Proteomes" id="UP000593906"/>
    </source>
</evidence>
<dbReference type="Proteomes" id="UP000593906">
    <property type="component" value="Chromosome 1"/>
</dbReference>
<gene>
    <name evidence="4" type="ORF">CPATCC_000266</name>
</gene>